<organism evidence="3 4">
    <name type="scientific">Rhodococcus rhodochrous KG-21</name>
    <dbReference type="NCBI Taxonomy" id="1441923"/>
    <lineage>
        <taxon>Bacteria</taxon>
        <taxon>Bacillati</taxon>
        <taxon>Actinomycetota</taxon>
        <taxon>Actinomycetes</taxon>
        <taxon>Mycobacteriales</taxon>
        <taxon>Nocardiaceae</taxon>
        <taxon>Rhodococcus</taxon>
    </lineage>
</organism>
<protein>
    <recommendedName>
        <fullName evidence="2">UspA domain-containing protein</fullName>
    </recommendedName>
</protein>
<evidence type="ECO:0000259" key="2">
    <source>
        <dbReference type="Pfam" id="PF00582"/>
    </source>
</evidence>
<evidence type="ECO:0000256" key="1">
    <source>
        <dbReference type="ARBA" id="ARBA00008791"/>
    </source>
</evidence>
<evidence type="ECO:0000313" key="4">
    <source>
        <dbReference type="Proteomes" id="UP000037712"/>
    </source>
</evidence>
<feature type="domain" description="UspA" evidence="2">
    <location>
        <begin position="49"/>
        <end position="185"/>
    </location>
</feature>
<dbReference type="SUPFAM" id="SSF52402">
    <property type="entry name" value="Adenine nucleotide alpha hydrolases-like"/>
    <property type="match status" value="1"/>
</dbReference>
<proteinExistence type="inferred from homology"/>
<reference evidence="4" key="2">
    <citation type="submission" date="2015-01" db="EMBL/GenBank/DDBJ databases">
        <title>Draft genome sequence of potential hydrocarbon metabolising strain of Rhodococcus rhodochrous.</title>
        <authorList>
            <person name="Aggarwal R.K."/>
            <person name="Dawar C."/>
        </authorList>
    </citation>
    <scope>NUCLEOTIDE SEQUENCE [LARGE SCALE GENOMIC DNA]</scope>
    <source>
        <strain evidence="4">KG-21</strain>
    </source>
</reference>
<gene>
    <name evidence="3" type="ORF">Z051_02350</name>
</gene>
<dbReference type="InterPro" id="IPR006016">
    <property type="entry name" value="UspA"/>
</dbReference>
<dbReference type="CDD" id="cd00293">
    <property type="entry name" value="USP-like"/>
    <property type="match status" value="1"/>
</dbReference>
<dbReference type="PANTHER" id="PTHR46268">
    <property type="entry name" value="STRESS RESPONSE PROTEIN NHAX"/>
    <property type="match status" value="1"/>
</dbReference>
<comment type="caution">
    <text evidence="3">The sequence shown here is derived from an EMBL/GenBank/DDBJ whole genome shotgun (WGS) entry which is preliminary data.</text>
</comment>
<dbReference type="PANTHER" id="PTHR46268:SF6">
    <property type="entry name" value="UNIVERSAL STRESS PROTEIN UP12"/>
    <property type="match status" value="1"/>
</dbReference>
<sequence>MPRGWRWPRCEEAVMSKRSERKSEAQVWDWRVPRRIDGPAAPTRASTALVVGFDRHAASRRALEFAIELGAGLRAYLHVAHGVDTEDLPIDPDSDDWEARICEALDREREQACAVLATSAGNWTYHGRAGDPAKVLIALADAHDAAMILIGTPRRDLMARIDRLLGESVSARLVHHSHRPVVLVPHNTVARLGTGSGTGRKPD</sequence>
<dbReference type="Gene3D" id="3.40.50.620">
    <property type="entry name" value="HUPs"/>
    <property type="match status" value="1"/>
</dbReference>
<dbReference type="PATRIC" id="fig|1441923.3.peg.508"/>
<dbReference type="EMBL" id="AZYO01000003">
    <property type="protein sequence ID" value="KOS57795.1"/>
    <property type="molecule type" value="Genomic_DNA"/>
</dbReference>
<dbReference type="Proteomes" id="UP000037712">
    <property type="component" value="Unassembled WGS sequence"/>
</dbReference>
<comment type="similarity">
    <text evidence="1">Belongs to the universal stress protein A family.</text>
</comment>
<reference evidence="3 4" key="1">
    <citation type="journal article" date="2015" name="Genome Announc.">
        <title>Draft Genome Sequence of Rhodococcus rhodochrous Strain KG-21, a Soil Isolate from Oil Fields of Krishna-Godavari Basin, India.</title>
        <authorList>
            <person name="Dawar C."/>
            <person name="Aggarwal R.K."/>
        </authorList>
    </citation>
    <scope>NUCLEOTIDE SEQUENCE [LARGE SCALE GENOMIC DNA]</scope>
    <source>
        <strain evidence="3 4">KG-21</strain>
    </source>
</reference>
<accession>A0A0M8PM74</accession>
<dbReference type="InterPro" id="IPR014729">
    <property type="entry name" value="Rossmann-like_a/b/a_fold"/>
</dbReference>
<evidence type="ECO:0000313" key="3">
    <source>
        <dbReference type="EMBL" id="KOS57795.1"/>
    </source>
</evidence>
<dbReference type="Pfam" id="PF00582">
    <property type="entry name" value="Usp"/>
    <property type="match status" value="1"/>
</dbReference>
<dbReference type="AlphaFoldDB" id="A0A0M8PM74"/>
<name>A0A0M8PM74_RHORH</name>